<proteinExistence type="predicted"/>
<dbReference type="Pfam" id="PF18885">
    <property type="entry name" value="DUF5648"/>
    <property type="match status" value="1"/>
</dbReference>
<keyword evidence="1" id="KW-0732">Signal</keyword>
<evidence type="ECO:0000259" key="3">
    <source>
        <dbReference type="Pfam" id="PF18885"/>
    </source>
</evidence>
<evidence type="ECO:0000313" key="4">
    <source>
        <dbReference type="Proteomes" id="UP000887566"/>
    </source>
</evidence>
<name>A0A914X6N8_9BILA</name>
<dbReference type="PANTHER" id="PTHR10127">
    <property type="entry name" value="DISCOIDIN, CUB, EGF, LAMININ , AND ZINC METALLOPROTEASE DOMAIN CONTAINING"/>
    <property type="match status" value="1"/>
</dbReference>
<dbReference type="InterPro" id="IPR001506">
    <property type="entry name" value="Peptidase_M12A"/>
</dbReference>
<feature type="domain" description="DUF5648" evidence="3">
    <location>
        <begin position="171"/>
        <end position="315"/>
    </location>
</feature>
<keyword evidence="4" id="KW-1185">Reference proteome</keyword>
<dbReference type="InterPro" id="IPR024079">
    <property type="entry name" value="MetalloPept_cat_dom_sf"/>
</dbReference>
<evidence type="ECO:0000313" key="5">
    <source>
        <dbReference type="WBParaSite" id="PSAMB.scaffold6246size9883.g28147.t1"/>
    </source>
</evidence>
<dbReference type="GO" id="GO:0006508">
    <property type="term" value="P:proteolysis"/>
    <property type="evidence" value="ECO:0007669"/>
    <property type="project" value="InterPro"/>
</dbReference>
<accession>A0A914X6N8</accession>
<evidence type="ECO:0000256" key="1">
    <source>
        <dbReference type="SAM" id="SignalP"/>
    </source>
</evidence>
<dbReference type="WBParaSite" id="PSAMB.scaffold6246size9883.g28147.t1">
    <property type="protein sequence ID" value="PSAMB.scaffold6246size9883.g28147.t1"/>
    <property type="gene ID" value="PSAMB.scaffold6246size9883.g28147"/>
</dbReference>
<dbReference type="InterPro" id="IPR043708">
    <property type="entry name" value="DUF5648"/>
</dbReference>
<dbReference type="GO" id="GO:0004222">
    <property type="term" value="F:metalloendopeptidase activity"/>
    <property type="evidence" value="ECO:0007669"/>
    <property type="project" value="InterPro"/>
</dbReference>
<dbReference type="PANTHER" id="PTHR10127:SF850">
    <property type="entry name" value="METALLOENDOPEPTIDASE"/>
    <property type="match status" value="1"/>
</dbReference>
<dbReference type="AlphaFoldDB" id="A0A914X6N8"/>
<sequence length="327" mass="37052">MLFSLIKLIALLFMPFTRSQTIISPIQTLWPGGVIPFEIDPVIRSDPSRYYAVDNALLELQRRTCLRFQPHTSEMDFVYFTDAGVEPCWNFQRKIGGRQNVNIGMRCVPQLNPNSPTPPARMFSDCDFQIINQMYSCTGFPTTNIPNCNSVTVAPGSICGSACNYGGALTPLYRMYNSQFTLNDHFYTTSLQERNTFTTRGFNSEGTTGYMASTGIDQSCTCLLPLYRLYNSLVTNHFYTTKQTEMQTAQSTLGYTFEKIEGYCTKEPACGAYVPLYRFYSPFNSDHLYTTDGVEATMYRSQLLGYTDEGIECYLWQYQTPALGCSQ</sequence>
<feature type="signal peptide" evidence="1">
    <location>
        <begin position="1"/>
        <end position="19"/>
    </location>
</feature>
<protein>
    <submittedName>
        <fullName evidence="5">Peptidase M12A domain-containing protein</fullName>
    </submittedName>
</protein>
<dbReference type="Pfam" id="PF01400">
    <property type="entry name" value="Astacin"/>
    <property type="match status" value="1"/>
</dbReference>
<dbReference type="Gene3D" id="3.40.390.10">
    <property type="entry name" value="Collagenase (Catalytic Domain)"/>
    <property type="match status" value="1"/>
</dbReference>
<feature type="domain" description="Peptidase M12A" evidence="2">
    <location>
        <begin position="30"/>
        <end position="108"/>
    </location>
</feature>
<dbReference type="SUPFAM" id="SSF55486">
    <property type="entry name" value="Metalloproteases ('zincins'), catalytic domain"/>
    <property type="match status" value="1"/>
</dbReference>
<evidence type="ECO:0000259" key="2">
    <source>
        <dbReference type="Pfam" id="PF01400"/>
    </source>
</evidence>
<feature type="chain" id="PRO_5037641437" evidence="1">
    <location>
        <begin position="20"/>
        <end position="327"/>
    </location>
</feature>
<dbReference type="Proteomes" id="UP000887566">
    <property type="component" value="Unplaced"/>
</dbReference>
<reference evidence="5" key="1">
    <citation type="submission" date="2022-11" db="UniProtKB">
        <authorList>
            <consortium name="WormBaseParasite"/>
        </authorList>
    </citation>
    <scope>IDENTIFICATION</scope>
</reference>
<organism evidence="4 5">
    <name type="scientific">Plectus sambesii</name>
    <dbReference type="NCBI Taxonomy" id="2011161"/>
    <lineage>
        <taxon>Eukaryota</taxon>
        <taxon>Metazoa</taxon>
        <taxon>Ecdysozoa</taxon>
        <taxon>Nematoda</taxon>
        <taxon>Chromadorea</taxon>
        <taxon>Plectida</taxon>
        <taxon>Plectina</taxon>
        <taxon>Plectoidea</taxon>
        <taxon>Plectidae</taxon>
        <taxon>Plectus</taxon>
    </lineage>
</organism>